<dbReference type="Proteomes" id="UP001596020">
    <property type="component" value="Unassembled WGS sequence"/>
</dbReference>
<keyword evidence="2" id="KW-1185">Reference proteome</keyword>
<reference evidence="2" key="1">
    <citation type="journal article" date="2019" name="Int. J. Syst. Evol. Microbiol.">
        <title>The Global Catalogue of Microorganisms (GCM) 10K type strain sequencing project: providing services to taxonomists for standard genome sequencing and annotation.</title>
        <authorList>
            <consortium name="The Broad Institute Genomics Platform"/>
            <consortium name="The Broad Institute Genome Sequencing Center for Infectious Disease"/>
            <person name="Wu L."/>
            <person name="Ma J."/>
        </authorList>
    </citation>
    <scope>NUCLEOTIDE SEQUENCE [LARGE SCALE GENOMIC DNA]</scope>
    <source>
        <strain evidence="2">CGMCC 4.7357</strain>
    </source>
</reference>
<comment type="caution">
    <text evidence="1">The sequence shown here is derived from an EMBL/GenBank/DDBJ whole genome shotgun (WGS) entry which is preliminary data.</text>
</comment>
<accession>A0ABV9K8W1</accession>
<sequence length="50" mass="5783">MKVKIKSDKLSILNEGNIPTKQRLSRPNLKRQPLPFTDLYMIIVTSNDAR</sequence>
<evidence type="ECO:0000313" key="1">
    <source>
        <dbReference type="EMBL" id="MFC4666278.1"/>
    </source>
</evidence>
<proteinExistence type="predicted"/>
<name>A0ABV9K8W1_9PORP</name>
<gene>
    <name evidence="1" type="ORF">ACFO3G_06670</name>
</gene>
<dbReference type="RefSeq" id="WP_380079189.1">
    <property type="nucleotide sequence ID" value="NZ_JBHSGO010000188.1"/>
</dbReference>
<organism evidence="1 2">
    <name type="scientific">Falsiporphyromonas endometrii</name>
    <dbReference type="NCBI Taxonomy" id="1387297"/>
    <lineage>
        <taxon>Bacteria</taxon>
        <taxon>Pseudomonadati</taxon>
        <taxon>Bacteroidota</taxon>
        <taxon>Bacteroidia</taxon>
        <taxon>Bacteroidales</taxon>
        <taxon>Porphyromonadaceae</taxon>
        <taxon>Falsiporphyromonas</taxon>
    </lineage>
</organism>
<evidence type="ECO:0000313" key="2">
    <source>
        <dbReference type="Proteomes" id="UP001596020"/>
    </source>
</evidence>
<dbReference type="EMBL" id="JBHSGO010000188">
    <property type="protein sequence ID" value="MFC4666278.1"/>
    <property type="molecule type" value="Genomic_DNA"/>
</dbReference>
<protein>
    <submittedName>
        <fullName evidence="1">Uncharacterized protein</fullName>
    </submittedName>
</protein>